<reference evidence="4" key="1">
    <citation type="submission" date="2019-07" db="EMBL/GenBank/DDBJ databases">
        <authorList>
            <person name="Dittberner H."/>
        </authorList>
    </citation>
    <scope>NUCLEOTIDE SEQUENCE [LARGE SCALE GENOMIC DNA]</scope>
</reference>
<dbReference type="Gene3D" id="2.60.210.10">
    <property type="entry name" value="Apoptosis, Tumor Necrosis Factor Receptor Associated Protein 2, Chain A"/>
    <property type="match status" value="1"/>
</dbReference>
<accession>A0A565BNA8</accession>
<keyword evidence="1 2" id="KW-0175">Coiled coil</keyword>
<dbReference type="OrthoDB" id="1096039at2759"/>
<proteinExistence type="predicted"/>
<dbReference type="SUPFAM" id="SSF49599">
    <property type="entry name" value="TRAF domain-like"/>
    <property type="match status" value="1"/>
</dbReference>
<feature type="domain" description="MATH" evidence="3">
    <location>
        <begin position="9"/>
        <end position="132"/>
    </location>
</feature>
<dbReference type="EMBL" id="CABITT030000004">
    <property type="protein sequence ID" value="VVB03117.1"/>
    <property type="molecule type" value="Genomic_DNA"/>
</dbReference>
<dbReference type="Proteomes" id="UP000489600">
    <property type="component" value="Unassembled WGS sequence"/>
</dbReference>
<dbReference type="AlphaFoldDB" id="A0A565BNA8"/>
<dbReference type="SMART" id="SM00061">
    <property type="entry name" value="MATH"/>
    <property type="match status" value="1"/>
</dbReference>
<organism evidence="4 5">
    <name type="scientific">Arabis nemorensis</name>
    <dbReference type="NCBI Taxonomy" id="586526"/>
    <lineage>
        <taxon>Eukaryota</taxon>
        <taxon>Viridiplantae</taxon>
        <taxon>Streptophyta</taxon>
        <taxon>Embryophyta</taxon>
        <taxon>Tracheophyta</taxon>
        <taxon>Spermatophyta</taxon>
        <taxon>Magnoliopsida</taxon>
        <taxon>eudicotyledons</taxon>
        <taxon>Gunneridae</taxon>
        <taxon>Pentapetalae</taxon>
        <taxon>rosids</taxon>
        <taxon>malvids</taxon>
        <taxon>Brassicales</taxon>
        <taxon>Brassicaceae</taxon>
        <taxon>Arabideae</taxon>
        <taxon>Arabis</taxon>
    </lineage>
</organism>
<protein>
    <recommendedName>
        <fullName evidence="3">MATH domain-containing protein</fullName>
    </recommendedName>
</protein>
<comment type="caution">
    <text evidence="4">The sequence shown here is derived from an EMBL/GenBank/DDBJ whole genome shotgun (WGS) entry which is preliminary data.</text>
</comment>
<evidence type="ECO:0000259" key="3">
    <source>
        <dbReference type="PROSITE" id="PS50144"/>
    </source>
</evidence>
<keyword evidence="5" id="KW-1185">Reference proteome</keyword>
<dbReference type="InterPro" id="IPR050804">
    <property type="entry name" value="MCC"/>
</dbReference>
<sequence length="499" mass="58229">MMMMETELQKSFTWMIDNFSERKSPMRSTLFSSGGYEWYVLLHPKGEDVNGYLSLYLCVANPKSLQPGWKRRVNMRFVISNQSGKEIHRTSEGSELFRAEIPGWGFRKAMRLSKLQDKELLENNTLMIEVYTNVTEVVHKGVETGNEFVDFRGFRVLSSQVISLSRIFAKHPNFAVDIKPRSRVIKTAFINTLLDLIEALERPPESFSKIELDTVYNRWVDLMDKGFKVDWLKSKLDNVWLEWKKKNEDAVRIQELEENVKNLKMVCMERKIELDKEKDKSSTASKENLWLEKTVSDLKVELEKEKAIYDARASWFREKLFDLIEELNKEKAKSDTKPKVLWLEKTVSDLKVELDKEKAISSKARERVSWLEKAVSNLKVKLEKEKAKSDTKPDDVSLLEKTLLEKTVSDLKVEVEKEKAKSSAKTSWLEKKVSDLKGELDKEKAKSATKPRVWSFEKAVESDFEDNEKSDTEPNVFPLGENISFRRLQSFGIRRRRLR</sequence>
<evidence type="ECO:0000313" key="4">
    <source>
        <dbReference type="EMBL" id="VVB03117.1"/>
    </source>
</evidence>
<dbReference type="PROSITE" id="PS50144">
    <property type="entry name" value="MATH"/>
    <property type="match status" value="1"/>
</dbReference>
<dbReference type="InterPro" id="IPR002083">
    <property type="entry name" value="MATH/TRAF_dom"/>
</dbReference>
<dbReference type="PANTHER" id="PTHR46236:SF12">
    <property type="entry name" value="MATH DOMAIN-CONTAINING PROTEIN"/>
    <property type="match status" value="1"/>
</dbReference>
<dbReference type="PANTHER" id="PTHR46236">
    <property type="entry name" value="TRAF-LIKE SUPERFAMILY PROTEIN"/>
    <property type="match status" value="1"/>
</dbReference>
<evidence type="ECO:0000313" key="5">
    <source>
        <dbReference type="Proteomes" id="UP000489600"/>
    </source>
</evidence>
<gene>
    <name evidence="4" type="ORF">ANE_LOCUS13561</name>
</gene>
<name>A0A565BNA8_9BRAS</name>
<dbReference type="InterPro" id="IPR008974">
    <property type="entry name" value="TRAF-like"/>
</dbReference>
<evidence type="ECO:0000256" key="2">
    <source>
        <dbReference type="SAM" id="Coils"/>
    </source>
</evidence>
<feature type="coiled-coil region" evidence="2">
    <location>
        <begin position="246"/>
        <end position="273"/>
    </location>
</feature>
<dbReference type="Pfam" id="PF22486">
    <property type="entry name" value="MATH_2"/>
    <property type="match status" value="1"/>
</dbReference>
<evidence type="ECO:0000256" key="1">
    <source>
        <dbReference type="ARBA" id="ARBA00023054"/>
    </source>
</evidence>
<dbReference type="CDD" id="cd00121">
    <property type="entry name" value="MATH"/>
    <property type="match status" value="1"/>
</dbReference>